<keyword evidence="2" id="KW-1185">Reference proteome</keyword>
<dbReference type="Proteomes" id="UP000233551">
    <property type="component" value="Unassembled WGS sequence"/>
</dbReference>
<organism evidence="1 2">
    <name type="scientific">Punica granatum</name>
    <name type="common">Pomegranate</name>
    <dbReference type="NCBI Taxonomy" id="22663"/>
    <lineage>
        <taxon>Eukaryota</taxon>
        <taxon>Viridiplantae</taxon>
        <taxon>Streptophyta</taxon>
        <taxon>Embryophyta</taxon>
        <taxon>Tracheophyta</taxon>
        <taxon>Spermatophyta</taxon>
        <taxon>Magnoliopsida</taxon>
        <taxon>eudicotyledons</taxon>
        <taxon>Gunneridae</taxon>
        <taxon>Pentapetalae</taxon>
        <taxon>rosids</taxon>
        <taxon>malvids</taxon>
        <taxon>Myrtales</taxon>
        <taxon>Lythraceae</taxon>
        <taxon>Punica</taxon>
    </lineage>
</organism>
<comment type="caution">
    <text evidence="1">The sequence shown here is derived from an EMBL/GenBank/DDBJ whole genome shotgun (WGS) entry which is preliminary data.</text>
</comment>
<evidence type="ECO:0000313" key="2">
    <source>
        <dbReference type="Proteomes" id="UP000233551"/>
    </source>
</evidence>
<gene>
    <name evidence="1" type="ORF">CRG98_025312</name>
</gene>
<sequence>MVRVQSMNRAARLFNSNLVSLVNDLPARLPHSHVVVVNAYKIIRDILKNPSPKGRERDILQAGWVDVFEQEQLRVLRRDSPVGSRE</sequence>
<dbReference type="InterPro" id="IPR036514">
    <property type="entry name" value="SGNH_hydro_sf"/>
</dbReference>
<proteinExistence type="predicted"/>
<protein>
    <submittedName>
        <fullName evidence="1">Uncharacterized protein</fullName>
    </submittedName>
</protein>
<accession>A0A2I0JDJ1</accession>
<evidence type="ECO:0000313" key="1">
    <source>
        <dbReference type="EMBL" id="PKI54297.1"/>
    </source>
</evidence>
<dbReference type="EMBL" id="PGOL01001793">
    <property type="protein sequence ID" value="PKI54297.1"/>
    <property type="molecule type" value="Genomic_DNA"/>
</dbReference>
<reference evidence="1 2" key="1">
    <citation type="submission" date="2017-11" db="EMBL/GenBank/DDBJ databases">
        <title>De-novo sequencing of pomegranate (Punica granatum L.) genome.</title>
        <authorList>
            <person name="Akparov Z."/>
            <person name="Amiraslanov A."/>
            <person name="Hajiyeva S."/>
            <person name="Abbasov M."/>
            <person name="Kaur K."/>
            <person name="Hamwieh A."/>
            <person name="Solovyev V."/>
            <person name="Salamov A."/>
            <person name="Braich B."/>
            <person name="Kosarev P."/>
            <person name="Mahmoud A."/>
            <person name="Hajiyev E."/>
            <person name="Babayeva S."/>
            <person name="Izzatullayeva V."/>
            <person name="Mammadov A."/>
            <person name="Mammadov A."/>
            <person name="Sharifova S."/>
            <person name="Ojaghi J."/>
            <person name="Eynullazada K."/>
            <person name="Bayramov B."/>
            <person name="Abdulazimova A."/>
            <person name="Shahmuradov I."/>
        </authorList>
    </citation>
    <scope>NUCLEOTIDE SEQUENCE [LARGE SCALE GENOMIC DNA]</scope>
    <source>
        <strain evidence="2">cv. AG2017</strain>
        <tissue evidence="1">Leaf</tissue>
    </source>
</reference>
<dbReference type="Gene3D" id="3.40.50.1110">
    <property type="entry name" value="SGNH hydrolase"/>
    <property type="match status" value="1"/>
</dbReference>
<dbReference type="AlphaFoldDB" id="A0A2I0JDJ1"/>
<name>A0A2I0JDJ1_PUNGR</name>